<comment type="caution">
    <text evidence="1">The sequence shown here is derived from an EMBL/GenBank/DDBJ whole genome shotgun (WGS) entry which is preliminary data.</text>
</comment>
<reference evidence="1" key="1">
    <citation type="submission" date="2019-05" db="EMBL/GenBank/DDBJ databases">
        <authorList>
            <person name="Piombo E."/>
        </authorList>
    </citation>
    <scope>NUCLEOTIDE SEQUENCE</scope>
    <source>
        <strain evidence="1">C2S</strain>
    </source>
</reference>
<accession>A0A9Q9S130</accession>
<dbReference type="EMBL" id="CABFJX010000417">
    <property type="protein sequence ID" value="VTT82785.1"/>
    <property type="molecule type" value="Genomic_DNA"/>
</dbReference>
<evidence type="ECO:0000313" key="1">
    <source>
        <dbReference type="EMBL" id="VTT82785.1"/>
    </source>
</evidence>
<name>A0A9Q9S130_FUSFU</name>
<sequence>MNKELNEAFRHRFYVRNKNIPLTPEAMDALEFSIQEHMAKFKVQFESNDDKIHITLPKGAMALLRMSIQKYMAKYEVEFMDDDQKLRVSLPLDMNKEDSDESFRLLMEMLNAMKKAKLLTFFRVDTIKELEKHVQMTEISILGLERRNTCTSQEREDLKVQRDLLAIHKAELAKQKQIQGE</sequence>
<gene>
    <name evidence="1" type="ORF">C2S_12652</name>
</gene>
<protein>
    <submittedName>
        <fullName evidence="1">Uncharacterized protein</fullName>
    </submittedName>
</protein>
<evidence type="ECO:0000313" key="2">
    <source>
        <dbReference type="Proteomes" id="UP000760494"/>
    </source>
</evidence>
<proteinExistence type="predicted"/>
<dbReference type="Proteomes" id="UP000760494">
    <property type="component" value="Unassembled WGS sequence"/>
</dbReference>
<dbReference type="AlphaFoldDB" id="A0A9Q9S130"/>
<organism evidence="1 2">
    <name type="scientific">Fusarium fujikuroi</name>
    <name type="common">Bakanae and foot rot disease fungus</name>
    <name type="synonym">Gibberella fujikuroi</name>
    <dbReference type="NCBI Taxonomy" id="5127"/>
    <lineage>
        <taxon>Eukaryota</taxon>
        <taxon>Fungi</taxon>
        <taxon>Dikarya</taxon>
        <taxon>Ascomycota</taxon>
        <taxon>Pezizomycotina</taxon>
        <taxon>Sordariomycetes</taxon>
        <taxon>Hypocreomycetidae</taxon>
        <taxon>Hypocreales</taxon>
        <taxon>Nectriaceae</taxon>
        <taxon>Fusarium</taxon>
        <taxon>Fusarium fujikuroi species complex</taxon>
    </lineage>
</organism>